<evidence type="ECO:0000313" key="2">
    <source>
        <dbReference type="Proteomes" id="UP000054843"/>
    </source>
</evidence>
<dbReference type="EMBL" id="JYDO01000007">
    <property type="protein sequence ID" value="KRZ79365.1"/>
    <property type="molecule type" value="Genomic_DNA"/>
</dbReference>
<gene>
    <name evidence="1" type="ORF">T10_6234</name>
</gene>
<comment type="caution">
    <text evidence="1">The sequence shown here is derived from an EMBL/GenBank/DDBJ whole genome shotgun (WGS) entry which is preliminary data.</text>
</comment>
<dbReference type="Proteomes" id="UP000054843">
    <property type="component" value="Unassembled WGS sequence"/>
</dbReference>
<dbReference type="AlphaFoldDB" id="A0A0V1N6E6"/>
<proteinExistence type="predicted"/>
<accession>A0A0V1N6E6</accession>
<sequence length="61" mass="7008">MENAKLQATFNPLAQFLFITSGSSAMQCSFYDRWIADYNLWKKKSILLEASGVEEKQQSSR</sequence>
<keyword evidence="2" id="KW-1185">Reference proteome</keyword>
<name>A0A0V1N6E6_9BILA</name>
<protein>
    <submittedName>
        <fullName evidence="1">Uncharacterized protein</fullName>
    </submittedName>
</protein>
<evidence type="ECO:0000313" key="1">
    <source>
        <dbReference type="EMBL" id="KRZ79365.1"/>
    </source>
</evidence>
<reference evidence="1 2" key="1">
    <citation type="submission" date="2015-01" db="EMBL/GenBank/DDBJ databases">
        <title>Evolution of Trichinella species and genotypes.</title>
        <authorList>
            <person name="Korhonen P.K."/>
            <person name="Edoardo P."/>
            <person name="Giuseppe L.R."/>
            <person name="Gasser R.B."/>
        </authorList>
    </citation>
    <scope>NUCLEOTIDE SEQUENCE [LARGE SCALE GENOMIC DNA]</scope>
    <source>
        <strain evidence="1">ISS1980</strain>
    </source>
</reference>
<organism evidence="1 2">
    <name type="scientific">Trichinella papuae</name>
    <dbReference type="NCBI Taxonomy" id="268474"/>
    <lineage>
        <taxon>Eukaryota</taxon>
        <taxon>Metazoa</taxon>
        <taxon>Ecdysozoa</taxon>
        <taxon>Nematoda</taxon>
        <taxon>Enoplea</taxon>
        <taxon>Dorylaimia</taxon>
        <taxon>Trichinellida</taxon>
        <taxon>Trichinellidae</taxon>
        <taxon>Trichinella</taxon>
    </lineage>
</organism>